<dbReference type="RefSeq" id="WP_104850559.1">
    <property type="nucleotide sequence ID" value="NZ_PKOZ01000014.1"/>
</dbReference>
<feature type="region of interest" description="Disordered" evidence="1">
    <location>
        <begin position="45"/>
        <end position="100"/>
    </location>
</feature>
<keyword evidence="2" id="KW-0732">Signal</keyword>
<feature type="compositionally biased region" description="Low complexity" evidence="1">
    <location>
        <begin position="45"/>
        <end position="56"/>
    </location>
</feature>
<organism evidence="3 4">
    <name type="scientific">Pradoshia eiseniae</name>
    <dbReference type="NCBI Taxonomy" id="2064768"/>
    <lineage>
        <taxon>Bacteria</taxon>
        <taxon>Bacillati</taxon>
        <taxon>Bacillota</taxon>
        <taxon>Bacilli</taxon>
        <taxon>Bacillales</taxon>
        <taxon>Bacillaceae</taxon>
        <taxon>Pradoshia</taxon>
    </lineage>
</organism>
<keyword evidence="4" id="KW-1185">Reference proteome</keyword>
<dbReference type="Proteomes" id="UP000239663">
    <property type="component" value="Unassembled WGS sequence"/>
</dbReference>
<gene>
    <name evidence="3" type="ORF">CYL18_16235</name>
</gene>
<evidence type="ECO:0000313" key="4">
    <source>
        <dbReference type="Proteomes" id="UP000239663"/>
    </source>
</evidence>
<sequence length="398" mass="41875">MRHGFLRKACVLFAVVFVLFQSFMLPMAMANGAWTGNSWTGNSWSGETWEGSSWTGDTWEGSTWTKEGWQGNSSDSNSGGSNSSPEISNEAGRGNGLIPSGSGTLKPLPPYVSNPYLSFQPSINGDKGGNIQDALLNESIIPSNIPKEQKDEDGRVDPWDIASYLGNDVINGQVDFAVSILEQGDNVNLKSTFGGPNFFSTLILNGAKLPLGDRTPPWFDLVEDVHNGSGMALDIYKGYSNISTAAGTVGDVVRNGTEMLPNVVNTARPASGVLSKFSIATNVVSTGFSLVNTIKSAGDTWDVINSKVATSDKVAAGATTASDFGELVFNIGMTTAAFPGAQAAGLGIAVAGGVIWGVGKGVKWAANNWSRISESKIGKGAKNAWKAITKPFKWLTGS</sequence>
<accession>A0A2S7MWB7</accession>
<name>A0A2S7MWB7_9BACI</name>
<protein>
    <submittedName>
        <fullName evidence="3">Uncharacterized protein</fullName>
    </submittedName>
</protein>
<evidence type="ECO:0000256" key="1">
    <source>
        <dbReference type="SAM" id="MobiDB-lite"/>
    </source>
</evidence>
<evidence type="ECO:0000313" key="3">
    <source>
        <dbReference type="EMBL" id="PQD94122.1"/>
    </source>
</evidence>
<proteinExistence type="predicted"/>
<dbReference type="AlphaFoldDB" id="A0A2S7MWB7"/>
<comment type="caution">
    <text evidence="3">The sequence shown here is derived from an EMBL/GenBank/DDBJ whole genome shotgun (WGS) entry which is preliminary data.</text>
</comment>
<reference evidence="3 4" key="1">
    <citation type="submission" date="2017-12" db="EMBL/GenBank/DDBJ databases">
        <title>Taxonomic description and draft genome of Pradoshia cofamensis Gen. nov., sp. nov., a thermotolerant bacillale isolated from anterior gut of earthworm Eisenia fetida.</title>
        <authorList>
            <person name="Saha T."/>
            <person name="Chakraborty R."/>
        </authorList>
    </citation>
    <scope>NUCLEOTIDE SEQUENCE [LARGE SCALE GENOMIC DNA]</scope>
    <source>
        <strain evidence="3 4">EAG3</strain>
    </source>
</reference>
<feature type="compositionally biased region" description="Low complexity" evidence="1">
    <location>
        <begin position="71"/>
        <end position="84"/>
    </location>
</feature>
<feature type="signal peptide" evidence="2">
    <location>
        <begin position="1"/>
        <end position="30"/>
    </location>
</feature>
<dbReference type="EMBL" id="PKOZ01000014">
    <property type="protein sequence ID" value="PQD94122.1"/>
    <property type="molecule type" value="Genomic_DNA"/>
</dbReference>
<feature type="chain" id="PRO_5015640676" evidence="2">
    <location>
        <begin position="31"/>
        <end position="398"/>
    </location>
</feature>
<dbReference type="OrthoDB" id="2450817at2"/>
<evidence type="ECO:0000256" key="2">
    <source>
        <dbReference type="SAM" id="SignalP"/>
    </source>
</evidence>